<dbReference type="PRINTS" id="PR01407">
    <property type="entry name" value="BUTYPHLNCDUF"/>
</dbReference>
<dbReference type="InterPro" id="IPR003877">
    <property type="entry name" value="SPRY_dom"/>
</dbReference>
<dbReference type="InParanoid" id="A0A6P7HW53"/>
<keyword evidence="7" id="KW-0812">Transmembrane</keyword>
<dbReference type="InterPro" id="IPR017907">
    <property type="entry name" value="Znf_RING_CS"/>
</dbReference>
<evidence type="ECO:0000313" key="10">
    <source>
        <dbReference type="Proteomes" id="UP000515145"/>
    </source>
</evidence>
<dbReference type="Pfam" id="PF13765">
    <property type="entry name" value="PRY"/>
    <property type="match status" value="1"/>
</dbReference>
<evidence type="ECO:0000259" key="8">
    <source>
        <dbReference type="PROSITE" id="PS50089"/>
    </source>
</evidence>
<feature type="coiled-coil region" evidence="5">
    <location>
        <begin position="197"/>
        <end position="275"/>
    </location>
</feature>
<keyword evidence="2 4" id="KW-0863">Zinc-finger</keyword>
<dbReference type="InterPro" id="IPR013320">
    <property type="entry name" value="ConA-like_dom_sf"/>
</dbReference>
<evidence type="ECO:0000256" key="4">
    <source>
        <dbReference type="PROSITE-ProRule" id="PRU00175"/>
    </source>
</evidence>
<keyword evidence="10" id="KW-1185">Reference proteome</keyword>
<dbReference type="InterPro" id="IPR001841">
    <property type="entry name" value="Znf_RING"/>
</dbReference>
<dbReference type="OrthoDB" id="6270329at2759"/>
<keyword evidence="1" id="KW-0479">Metal-binding</keyword>
<dbReference type="PROSITE" id="PS50188">
    <property type="entry name" value="B302_SPRY"/>
    <property type="match status" value="1"/>
</dbReference>
<dbReference type="SUPFAM" id="SSF49899">
    <property type="entry name" value="Concanavalin A-like lectins/glucanases"/>
    <property type="match status" value="1"/>
</dbReference>
<dbReference type="RefSeq" id="XP_028256356.1">
    <property type="nucleotide sequence ID" value="XM_028400555.1"/>
</dbReference>
<dbReference type="InterPro" id="IPR003879">
    <property type="entry name" value="Butyrophylin_SPRY"/>
</dbReference>
<dbReference type="Pfam" id="PF25600">
    <property type="entry name" value="TRIM_CC"/>
    <property type="match status" value="1"/>
</dbReference>
<dbReference type="SMART" id="SM00449">
    <property type="entry name" value="SPRY"/>
    <property type="match status" value="1"/>
</dbReference>
<keyword evidence="5" id="KW-0175">Coiled coil</keyword>
<reference evidence="11" key="1">
    <citation type="submission" date="2025-08" db="UniProtKB">
        <authorList>
            <consortium name="RefSeq"/>
        </authorList>
    </citation>
    <scope>IDENTIFICATION</scope>
</reference>
<evidence type="ECO:0000256" key="6">
    <source>
        <dbReference type="SAM" id="MobiDB-lite"/>
    </source>
</evidence>
<feature type="domain" description="RING-type" evidence="8">
    <location>
        <begin position="15"/>
        <end position="55"/>
    </location>
</feature>
<dbReference type="SMART" id="SM00589">
    <property type="entry name" value="PRY"/>
    <property type="match status" value="1"/>
</dbReference>
<feature type="transmembrane region" description="Helical" evidence="7">
    <location>
        <begin position="116"/>
        <end position="135"/>
    </location>
</feature>
<sequence length="537" mass="60818">MSAANYVLTEEQLLCCICLDVFTDPVTLQCGHNFCKTCIMQHLNFNSQRQCPMCKEHVDRKYKLAMNTFILEMVVQFRRSAGRKACDSSEPRVGTLEKDVYSVSAKCERKSVTVRLLLAFTLTCLVVFFTANQYFHFIMCDLSSRCEYTPIRQSSMKENHKSQLVVPLEDEYEIQKTELLNTKVQIHQMIQERWQKIQELKESVQLSEEAAEREVADGIQVFTALIQSLEGTQAELVEMIEDKQKVTRKQHQGYIEELAQEISEVMRRRAEVEQLSPSKDQLCFQQSLSSLKAALPSKDWSEVSVCPVTFEGVMRTVMGKAVSLLTDLVRKEMQKLQEAEVKNLQQSAAEVTLDPDKAHPALVLSDDRKQVHCGDDLKKLPDDSKKFEAAINVLGKQSFSCGRFHYDIQIKGKTEWTLGVAQGLISRAGELKLNQENGFWTICLKKSMEYFALASRLVPLTVSHPPEKVQVFVDYEEGRVSFYDVDTAAVLYSFTGCSFTAKLHPFFSPGSRDGGRNTAPLIISAPGPLQRPQTGSR</sequence>
<dbReference type="AlphaFoldDB" id="A0A6P7HW53"/>
<dbReference type="PROSITE" id="PS00518">
    <property type="entry name" value="ZF_RING_1"/>
    <property type="match status" value="1"/>
</dbReference>
<evidence type="ECO:0000259" key="9">
    <source>
        <dbReference type="PROSITE" id="PS50188"/>
    </source>
</evidence>
<dbReference type="InterPro" id="IPR013083">
    <property type="entry name" value="Znf_RING/FYVE/PHD"/>
</dbReference>
<evidence type="ECO:0000256" key="2">
    <source>
        <dbReference type="ARBA" id="ARBA00022771"/>
    </source>
</evidence>
<feature type="region of interest" description="Disordered" evidence="6">
    <location>
        <begin position="517"/>
        <end position="537"/>
    </location>
</feature>
<dbReference type="Gene3D" id="2.60.120.920">
    <property type="match status" value="1"/>
</dbReference>
<dbReference type="InterPro" id="IPR027370">
    <property type="entry name" value="Znf-RING_euk"/>
</dbReference>
<accession>A0A6P7HW53</accession>
<gene>
    <name evidence="11" type="primary">LOC114432505</name>
</gene>
<keyword evidence="7" id="KW-0472">Membrane</keyword>
<dbReference type="SUPFAM" id="SSF57850">
    <property type="entry name" value="RING/U-box"/>
    <property type="match status" value="1"/>
</dbReference>
<dbReference type="InterPro" id="IPR006574">
    <property type="entry name" value="PRY"/>
</dbReference>
<dbReference type="CDD" id="cd13733">
    <property type="entry name" value="SPRY_PRY_C-I_1"/>
    <property type="match status" value="1"/>
</dbReference>
<dbReference type="Pfam" id="PF00622">
    <property type="entry name" value="SPRY"/>
    <property type="match status" value="1"/>
</dbReference>
<dbReference type="PROSITE" id="PS50089">
    <property type="entry name" value="ZF_RING_2"/>
    <property type="match status" value="1"/>
</dbReference>
<dbReference type="SMART" id="SM00184">
    <property type="entry name" value="RING"/>
    <property type="match status" value="1"/>
</dbReference>
<dbReference type="Pfam" id="PF13445">
    <property type="entry name" value="zf-RING_UBOX"/>
    <property type="match status" value="1"/>
</dbReference>
<keyword evidence="7" id="KW-1133">Transmembrane helix</keyword>
<organism evidence="10 11">
    <name type="scientific">Parambassis ranga</name>
    <name type="common">Indian glassy fish</name>
    <dbReference type="NCBI Taxonomy" id="210632"/>
    <lineage>
        <taxon>Eukaryota</taxon>
        <taxon>Metazoa</taxon>
        <taxon>Chordata</taxon>
        <taxon>Craniata</taxon>
        <taxon>Vertebrata</taxon>
        <taxon>Euteleostomi</taxon>
        <taxon>Actinopterygii</taxon>
        <taxon>Neopterygii</taxon>
        <taxon>Teleostei</taxon>
        <taxon>Neoteleostei</taxon>
        <taxon>Acanthomorphata</taxon>
        <taxon>Ovalentaria</taxon>
        <taxon>Ambassidae</taxon>
        <taxon>Parambassis</taxon>
    </lineage>
</organism>
<protein>
    <submittedName>
        <fullName evidence="11">E3 ubiquitin-protein ligase TRIM21-like</fullName>
    </submittedName>
</protein>
<evidence type="ECO:0000256" key="7">
    <source>
        <dbReference type="SAM" id="Phobius"/>
    </source>
</evidence>
<dbReference type="GO" id="GO:0008270">
    <property type="term" value="F:zinc ion binding"/>
    <property type="evidence" value="ECO:0007669"/>
    <property type="project" value="UniProtKB-KW"/>
</dbReference>
<name>A0A6P7HW53_9TELE</name>
<dbReference type="GeneID" id="114432505"/>
<feature type="domain" description="B30.2/SPRY" evidence="9">
    <location>
        <begin position="331"/>
        <end position="528"/>
    </location>
</feature>
<dbReference type="InterPro" id="IPR043136">
    <property type="entry name" value="B30.2/SPRY_sf"/>
</dbReference>
<keyword evidence="3" id="KW-0862">Zinc</keyword>
<dbReference type="InterPro" id="IPR050143">
    <property type="entry name" value="TRIM/RBCC"/>
</dbReference>
<dbReference type="Gene3D" id="3.30.40.10">
    <property type="entry name" value="Zinc/RING finger domain, C3HC4 (zinc finger)"/>
    <property type="match status" value="1"/>
</dbReference>
<evidence type="ECO:0000256" key="1">
    <source>
        <dbReference type="ARBA" id="ARBA00022723"/>
    </source>
</evidence>
<evidence type="ECO:0000256" key="3">
    <source>
        <dbReference type="ARBA" id="ARBA00022833"/>
    </source>
</evidence>
<dbReference type="FunFam" id="2.60.120.920:FF:000004">
    <property type="entry name" value="Butyrophilin subfamily 1 member A1"/>
    <property type="match status" value="1"/>
</dbReference>
<proteinExistence type="predicted"/>
<dbReference type="InterPro" id="IPR058030">
    <property type="entry name" value="TRIM8/14/16/25/29/45/65_CC"/>
</dbReference>
<evidence type="ECO:0000256" key="5">
    <source>
        <dbReference type="SAM" id="Coils"/>
    </source>
</evidence>
<dbReference type="PANTHER" id="PTHR24103">
    <property type="entry name" value="E3 UBIQUITIN-PROTEIN LIGASE TRIM"/>
    <property type="match status" value="1"/>
</dbReference>
<evidence type="ECO:0000313" key="11">
    <source>
        <dbReference type="RefSeq" id="XP_028256356.1"/>
    </source>
</evidence>
<dbReference type="Proteomes" id="UP000515145">
    <property type="component" value="Chromosome 2"/>
</dbReference>
<dbReference type="InterPro" id="IPR001870">
    <property type="entry name" value="B30.2/SPRY"/>
</dbReference>